<dbReference type="EMBL" id="WJXB01000009">
    <property type="protein sequence ID" value="MRN55451.1"/>
    <property type="molecule type" value="Genomic_DNA"/>
</dbReference>
<gene>
    <name evidence="2" type="ORF">GJB61_20935</name>
</gene>
<evidence type="ECO:0000313" key="3">
    <source>
        <dbReference type="Proteomes" id="UP000463051"/>
    </source>
</evidence>
<name>A0A7X2H8F3_9BACL</name>
<organism evidence="2 3">
    <name type="scientific">Paenibacillus monticola</name>
    <dbReference type="NCBI Taxonomy" id="2666075"/>
    <lineage>
        <taxon>Bacteria</taxon>
        <taxon>Bacillati</taxon>
        <taxon>Bacillota</taxon>
        <taxon>Bacilli</taxon>
        <taxon>Bacillales</taxon>
        <taxon>Paenibacillaceae</taxon>
        <taxon>Paenibacillus</taxon>
    </lineage>
</organism>
<sequence length="88" mass="10276">MYKSHVVAGRIIEINADRVLTQQGDMFCTYHPRYYMLPAVETWTEAECDPEEDTATQKQGNITGDLPKRRWNPIKSWFSLQKKSANRI</sequence>
<keyword evidence="3" id="KW-1185">Reference proteome</keyword>
<dbReference type="AlphaFoldDB" id="A0A7X2H8F3"/>
<feature type="region of interest" description="Disordered" evidence="1">
    <location>
        <begin position="48"/>
        <end position="69"/>
    </location>
</feature>
<evidence type="ECO:0000313" key="2">
    <source>
        <dbReference type="EMBL" id="MRN55451.1"/>
    </source>
</evidence>
<dbReference type="Proteomes" id="UP000463051">
    <property type="component" value="Unassembled WGS sequence"/>
</dbReference>
<protein>
    <submittedName>
        <fullName evidence="2">Uncharacterized protein</fullName>
    </submittedName>
</protein>
<dbReference type="RefSeq" id="WP_154120969.1">
    <property type="nucleotide sequence ID" value="NZ_WJXB01000009.1"/>
</dbReference>
<evidence type="ECO:0000256" key="1">
    <source>
        <dbReference type="SAM" id="MobiDB-lite"/>
    </source>
</evidence>
<accession>A0A7X2H8F3</accession>
<reference evidence="2 3" key="1">
    <citation type="submission" date="2019-11" db="EMBL/GenBank/DDBJ databases">
        <title>Paenibacillus monticola sp. nov., a novel PGPR strain isolated from mountain sample in China.</title>
        <authorList>
            <person name="Zhao Q."/>
            <person name="Li H.-P."/>
            <person name="Zhang J.-L."/>
        </authorList>
    </citation>
    <scope>NUCLEOTIDE SEQUENCE [LARGE SCALE GENOMIC DNA]</scope>
    <source>
        <strain evidence="2 3">LC-T2</strain>
    </source>
</reference>
<comment type="caution">
    <text evidence="2">The sequence shown here is derived from an EMBL/GenBank/DDBJ whole genome shotgun (WGS) entry which is preliminary data.</text>
</comment>
<proteinExistence type="predicted"/>